<gene>
    <name evidence="2" type="ORF">ABII15_16980</name>
</gene>
<protein>
    <recommendedName>
        <fullName evidence="3">Sigma-like protein</fullName>
    </recommendedName>
</protein>
<evidence type="ECO:0008006" key="3">
    <source>
        <dbReference type="Google" id="ProtNLM"/>
    </source>
</evidence>
<dbReference type="RefSeq" id="WP_353943171.1">
    <property type="nucleotide sequence ID" value="NZ_CP159534.1"/>
</dbReference>
<feature type="region of interest" description="Disordered" evidence="1">
    <location>
        <begin position="1"/>
        <end position="62"/>
    </location>
</feature>
<proteinExistence type="predicted"/>
<reference evidence="2" key="1">
    <citation type="submission" date="2024-06" db="EMBL/GenBank/DDBJ databases">
        <title>Streptomyces sp. strain HUAS MG91 genome sequences.</title>
        <authorList>
            <person name="Mo P."/>
        </authorList>
    </citation>
    <scope>NUCLEOTIDE SEQUENCE</scope>
    <source>
        <strain evidence="2">HUAS MG91</strain>
    </source>
</reference>
<sequence length="62" mass="6324">MADETGTVKPNDYHATGAETEPTLAAAKPVTGKPVVVKPNDNHATGEGDASTDDYHATGETA</sequence>
<evidence type="ECO:0000256" key="1">
    <source>
        <dbReference type="SAM" id="MobiDB-lite"/>
    </source>
</evidence>
<dbReference type="EMBL" id="CP159534">
    <property type="protein sequence ID" value="XCJ71558.1"/>
    <property type="molecule type" value="Genomic_DNA"/>
</dbReference>
<evidence type="ECO:0000313" key="2">
    <source>
        <dbReference type="EMBL" id="XCJ71558.1"/>
    </source>
</evidence>
<dbReference type="KEGG" id="stac:ABII15_16980"/>
<name>A0AAU8ITP1_9ACTN</name>
<feature type="compositionally biased region" description="Low complexity" evidence="1">
    <location>
        <begin position="25"/>
        <end position="39"/>
    </location>
</feature>
<dbReference type="AlphaFoldDB" id="A0AAU8ITP1"/>
<feature type="compositionally biased region" description="Basic and acidic residues" evidence="1">
    <location>
        <begin position="53"/>
        <end position="62"/>
    </location>
</feature>
<accession>A0AAU8ITP1</accession>
<organism evidence="2">
    <name type="scientific">Streptomyces tabacisoli</name>
    <dbReference type="NCBI Taxonomy" id="3156398"/>
    <lineage>
        <taxon>Bacteria</taxon>
        <taxon>Bacillati</taxon>
        <taxon>Actinomycetota</taxon>
        <taxon>Actinomycetes</taxon>
        <taxon>Kitasatosporales</taxon>
        <taxon>Streptomycetaceae</taxon>
        <taxon>Streptomyces</taxon>
    </lineage>
</organism>